<gene>
    <name evidence="1" type="ORF">LMG7974_00002</name>
</gene>
<comment type="caution">
    <text evidence="1">The sequence shown here is derived from an EMBL/GenBank/DDBJ whole genome shotgun (WGS) entry which is preliminary data.</text>
</comment>
<keyword evidence="2" id="KW-1185">Reference proteome</keyword>
<dbReference type="Proteomes" id="UP000789803">
    <property type="component" value="Unassembled WGS sequence"/>
</dbReference>
<protein>
    <submittedName>
        <fullName evidence="1">Uncharacterized protein</fullName>
    </submittedName>
</protein>
<evidence type="ECO:0000313" key="2">
    <source>
        <dbReference type="Proteomes" id="UP000789803"/>
    </source>
</evidence>
<dbReference type="RefSeq" id="WP_229931832.1">
    <property type="nucleotide sequence ID" value="NZ_CAJHOF010000001.1"/>
</dbReference>
<evidence type="ECO:0000313" key="1">
    <source>
        <dbReference type="EMBL" id="CAD7286624.1"/>
    </source>
</evidence>
<dbReference type="EMBL" id="CAJHOF010000001">
    <property type="protein sequence ID" value="CAD7286624.1"/>
    <property type="molecule type" value="Genomic_DNA"/>
</dbReference>
<name>A0ABM8Q1G1_9BACT</name>
<organism evidence="1 2">
    <name type="scientific">Campylobacter majalis</name>
    <dbReference type="NCBI Taxonomy" id="2790656"/>
    <lineage>
        <taxon>Bacteria</taxon>
        <taxon>Pseudomonadati</taxon>
        <taxon>Campylobacterota</taxon>
        <taxon>Epsilonproteobacteria</taxon>
        <taxon>Campylobacterales</taxon>
        <taxon>Campylobacteraceae</taxon>
        <taxon>Campylobacter</taxon>
    </lineage>
</organism>
<sequence>MSINDISRLDPMVKTGYELYKASNENEGSFIDFLLKYDSNKANKGDFGSILGNSESAKAINSLLSNSSVSGTSIANSLKELKDEKSNDLLSSLLSNNGTNSLSSLADLTLAKAINSDKLTANQKQILADKYKEFIKNQDI</sequence>
<accession>A0ABM8Q1G1</accession>
<proteinExistence type="predicted"/>
<reference evidence="1 2" key="1">
    <citation type="submission" date="2020-11" db="EMBL/GenBank/DDBJ databases">
        <authorList>
            <person name="Peeters C."/>
        </authorList>
    </citation>
    <scope>NUCLEOTIDE SEQUENCE [LARGE SCALE GENOMIC DNA]</scope>
    <source>
        <strain evidence="1 2">LMG 7974</strain>
    </source>
</reference>